<dbReference type="PROSITE" id="PS51257">
    <property type="entry name" value="PROKAR_LIPOPROTEIN"/>
    <property type="match status" value="1"/>
</dbReference>
<name>A0A933S2M8_RHOPL</name>
<evidence type="ECO:0000313" key="1">
    <source>
        <dbReference type="EMBL" id="MBI5132540.1"/>
    </source>
</evidence>
<sequence length="114" mass="12244">MRIPTAIIGCLALAGCSSILESIPEPADQAPSITSASADIKRIASEAKLTEPLEVAGPIEANPTTVAPWIICVRSSSPDQSRQTYALFYRNLKLVSSRLSAIVDRCELQTFARL</sequence>
<reference evidence="1" key="1">
    <citation type="submission" date="2020-07" db="EMBL/GenBank/DDBJ databases">
        <title>Huge and variable diversity of episymbiotic CPR bacteria and DPANN archaea in groundwater ecosystems.</title>
        <authorList>
            <person name="He C.Y."/>
            <person name="Keren R."/>
            <person name="Whittaker M."/>
            <person name="Farag I.F."/>
            <person name="Doudna J."/>
            <person name="Cate J.H.D."/>
            <person name="Banfield J.F."/>
        </authorList>
    </citation>
    <scope>NUCLEOTIDE SEQUENCE</scope>
    <source>
        <strain evidence="1">NC_groundwater_1818_Pr3_B-0.1um_66_35</strain>
    </source>
</reference>
<accession>A0A933S2M8</accession>
<dbReference type="AlphaFoldDB" id="A0A933S2M8"/>
<gene>
    <name evidence="1" type="ORF">HZA66_24125</name>
</gene>
<evidence type="ECO:0000313" key="2">
    <source>
        <dbReference type="Proteomes" id="UP000782519"/>
    </source>
</evidence>
<dbReference type="Proteomes" id="UP000782519">
    <property type="component" value="Unassembled WGS sequence"/>
</dbReference>
<dbReference type="EMBL" id="JACRJB010000067">
    <property type="protein sequence ID" value="MBI5132540.1"/>
    <property type="molecule type" value="Genomic_DNA"/>
</dbReference>
<protein>
    <submittedName>
        <fullName evidence="1">Uncharacterized protein</fullName>
    </submittedName>
</protein>
<proteinExistence type="predicted"/>
<organism evidence="1 2">
    <name type="scientific">Rhodopseudomonas palustris</name>
    <dbReference type="NCBI Taxonomy" id="1076"/>
    <lineage>
        <taxon>Bacteria</taxon>
        <taxon>Pseudomonadati</taxon>
        <taxon>Pseudomonadota</taxon>
        <taxon>Alphaproteobacteria</taxon>
        <taxon>Hyphomicrobiales</taxon>
        <taxon>Nitrobacteraceae</taxon>
        <taxon>Rhodopseudomonas</taxon>
    </lineage>
</organism>
<comment type="caution">
    <text evidence="1">The sequence shown here is derived from an EMBL/GenBank/DDBJ whole genome shotgun (WGS) entry which is preliminary data.</text>
</comment>